<dbReference type="RefSeq" id="WP_186961391.1">
    <property type="nucleotide sequence ID" value="NZ_JACOOI010000037.1"/>
</dbReference>
<dbReference type="EMBL" id="JACOOI010000037">
    <property type="protein sequence ID" value="MBC5645781.1"/>
    <property type="molecule type" value="Genomic_DNA"/>
</dbReference>
<comment type="caution">
    <text evidence="2">The sequence shown here is derived from an EMBL/GenBank/DDBJ whole genome shotgun (WGS) entry which is preliminary data.</text>
</comment>
<feature type="domain" description="Glycosyl transferase family 1" evidence="1">
    <location>
        <begin position="201"/>
        <end position="347"/>
    </location>
</feature>
<name>A0ABR7E7P0_9BACT</name>
<dbReference type="Pfam" id="PF00534">
    <property type="entry name" value="Glycos_transf_1"/>
    <property type="match status" value="1"/>
</dbReference>
<evidence type="ECO:0000313" key="3">
    <source>
        <dbReference type="Proteomes" id="UP000644010"/>
    </source>
</evidence>
<gene>
    <name evidence="2" type="ORF">H8S77_23170</name>
</gene>
<dbReference type="PANTHER" id="PTHR12526:SF630">
    <property type="entry name" value="GLYCOSYLTRANSFERASE"/>
    <property type="match status" value="1"/>
</dbReference>
<proteinExistence type="predicted"/>
<protein>
    <submittedName>
        <fullName evidence="2">Glycosyltransferase</fullName>
    </submittedName>
</protein>
<evidence type="ECO:0000259" key="1">
    <source>
        <dbReference type="Pfam" id="PF00534"/>
    </source>
</evidence>
<organism evidence="2 3">
    <name type="scientific">Parabacteroides segnis</name>
    <dbReference type="NCBI Taxonomy" id="2763058"/>
    <lineage>
        <taxon>Bacteria</taxon>
        <taxon>Pseudomonadati</taxon>
        <taxon>Bacteroidota</taxon>
        <taxon>Bacteroidia</taxon>
        <taxon>Bacteroidales</taxon>
        <taxon>Tannerellaceae</taxon>
        <taxon>Parabacteroides</taxon>
    </lineage>
</organism>
<accession>A0ABR7E7P0</accession>
<dbReference type="InterPro" id="IPR001296">
    <property type="entry name" value="Glyco_trans_1"/>
</dbReference>
<evidence type="ECO:0000313" key="2">
    <source>
        <dbReference type="EMBL" id="MBC5645781.1"/>
    </source>
</evidence>
<dbReference type="Proteomes" id="UP000644010">
    <property type="component" value="Unassembled WGS sequence"/>
</dbReference>
<keyword evidence="3" id="KW-1185">Reference proteome</keyword>
<dbReference type="Gene3D" id="3.40.50.2000">
    <property type="entry name" value="Glycogen Phosphorylase B"/>
    <property type="match status" value="2"/>
</dbReference>
<dbReference type="PANTHER" id="PTHR12526">
    <property type="entry name" value="GLYCOSYLTRANSFERASE"/>
    <property type="match status" value="1"/>
</dbReference>
<reference evidence="2 3" key="1">
    <citation type="submission" date="2020-08" db="EMBL/GenBank/DDBJ databases">
        <title>Genome public.</title>
        <authorList>
            <person name="Liu C."/>
            <person name="Sun Q."/>
        </authorList>
    </citation>
    <scope>NUCLEOTIDE SEQUENCE [LARGE SCALE GENOMIC DNA]</scope>
    <source>
        <strain evidence="2 3">BX2</strain>
    </source>
</reference>
<sequence>MRILYCGLFRFPAGDAAAPRVLNNAKIMRKLGHKVDFIAFGGKQEATSWQGFNYVISDDLDIKKFSFSKVKSLFMMGYKAYDFINSRINEYDVVVLYFGAGLLPYKLDRLCCCNGVKFVLDITEWYVARDYHLGYVNPFFWINEGFMRFVNPRVKNVICISRYLDNHFRKSSNRLLLPPLVDLNEEKWKKTVAQYAPYAGKTLIYAGNAANSKDRIDIVLEALEIALDRGAKLRLLILGSSKVIYTSNQQREKLKDAVCVIRRVTQEDVPRYYKIADFSILIRDNNRKSNAGFATKLAETIAAGVPPIINKTSNIEDYLKDRVNAIVLEHPDKKELVKRLIEVDKMDTNSVKVLSEAISNTARCSFHYESYIESMKLFLRNLKY</sequence>
<dbReference type="SUPFAM" id="SSF53756">
    <property type="entry name" value="UDP-Glycosyltransferase/glycogen phosphorylase"/>
    <property type="match status" value="1"/>
</dbReference>